<feature type="region of interest" description="Disordered" evidence="13">
    <location>
        <begin position="132"/>
        <end position="164"/>
    </location>
</feature>
<keyword evidence="6" id="KW-0255">Endonuclease</keyword>
<evidence type="ECO:0000256" key="11">
    <source>
        <dbReference type="ARBA" id="ARBA00022918"/>
    </source>
</evidence>
<feature type="region of interest" description="Disordered" evidence="13">
    <location>
        <begin position="1622"/>
        <end position="1655"/>
    </location>
</feature>
<protein>
    <recommendedName>
        <fullName evidence="2">ribonuclease H</fullName>
        <ecNumber evidence="2">3.1.26.4</ecNumber>
    </recommendedName>
</protein>
<dbReference type="GO" id="GO:0006508">
    <property type="term" value="P:proteolysis"/>
    <property type="evidence" value="ECO:0007669"/>
    <property type="project" value="InterPro"/>
</dbReference>
<feature type="compositionally biased region" description="Low complexity" evidence="13">
    <location>
        <begin position="1564"/>
        <end position="1581"/>
    </location>
</feature>
<keyword evidence="14" id="KW-1133">Transmembrane helix</keyword>
<feature type="domain" description="RNase H type-1" evidence="16">
    <location>
        <begin position="1038"/>
        <end position="1187"/>
    </location>
</feature>
<dbReference type="Pfam" id="PF00075">
    <property type="entry name" value="RNase_H"/>
    <property type="match status" value="2"/>
</dbReference>
<dbReference type="GO" id="GO:0004523">
    <property type="term" value="F:RNA-DNA hybrid ribonuclease activity"/>
    <property type="evidence" value="ECO:0007669"/>
    <property type="project" value="UniProtKB-EC"/>
</dbReference>
<keyword evidence="7" id="KW-0378">Hydrolase</keyword>
<keyword evidence="14" id="KW-0812">Transmembrane</keyword>
<keyword evidence="12" id="KW-0233">DNA recombination</keyword>
<feature type="domain" description="RNase H type-1" evidence="16">
    <location>
        <begin position="2528"/>
        <end position="2677"/>
    </location>
</feature>
<dbReference type="GO" id="GO:0015074">
    <property type="term" value="P:DNA integration"/>
    <property type="evidence" value="ECO:0007669"/>
    <property type="project" value="UniProtKB-KW"/>
</dbReference>
<keyword evidence="3" id="KW-0808">Transferase</keyword>
<feature type="compositionally biased region" description="Acidic residues" evidence="13">
    <location>
        <begin position="1634"/>
        <end position="1651"/>
    </location>
</feature>
<comment type="caution">
    <text evidence="18">The sequence shown here is derived from an EMBL/GenBank/DDBJ whole genome shotgun (WGS) entry which is preliminary data.</text>
</comment>
<evidence type="ECO:0000313" key="18">
    <source>
        <dbReference type="EMBL" id="KAK4806357.1"/>
    </source>
</evidence>
<keyword evidence="9" id="KW-0694">RNA-binding</keyword>
<dbReference type="Pfam" id="PF17919">
    <property type="entry name" value="RT_RNaseH_2"/>
    <property type="match status" value="2"/>
</dbReference>
<dbReference type="EMBL" id="JAUNZN010000042">
    <property type="protein sequence ID" value="KAK4806357.1"/>
    <property type="molecule type" value="Genomic_DNA"/>
</dbReference>
<keyword evidence="14" id="KW-0472">Membrane</keyword>
<evidence type="ECO:0000259" key="17">
    <source>
        <dbReference type="PROSITE" id="PS50994"/>
    </source>
</evidence>
<dbReference type="GO" id="GO:0003723">
    <property type="term" value="F:RNA binding"/>
    <property type="evidence" value="ECO:0007669"/>
    <property type="project" value="UniProtKB-KW"/>
</dbReference>
<proteinExistence type="inferred from homology"/>
<keyword evidence="11" id="KW-0695">RNA-directed DNA polymerase</keyword>
<keyword evidence="4" id="KW-0548">Nucleotidyltransferase</keyword>
<evidence type="ECO:0000256" key="12">
    <source>
        <dbReference type="ARBA" id="ARBA00023172"/>
    </source>
</evidence>
<dbReference type="InterPro" id="IPR012337">
    <property type="entry name" value="RNaseH-like_sf"/>
</dbReference>
<dbReference type="InterPro" id="IPR021109">
    <property type="entry name" value="Peptidase_aspartic_dom_sf"/>
</dbReference>
<dbReference type="InterPro" id="IPR036397">
    <property type="entry name" value="RNaseH_sf"/>
</dbReference>
<feature type="domain" description="Reverse transcriptase" evidence="15">
    <location>
        <begin position="608"/>
        <end position="789"/>
    </location>
</feature>
<dbReference type="PROSITE" id="PS50878">
    <property type="entry name" value="RT_POL"/>
    <property type="match status" value="2"/>
</dbReference>
<evidence type="ECO:0000256" key="8">
    <source>
        <dbReference type="ARBA" id="ARBA00022842"/>
    </source>
</evidence>
<dbReference type="Gene3D" id="3.10.10.10">
    <property type="entry name" value="HIV Type 1 Reverse Transcriptase, subunit A, domain 1"/>
    <property type="match status" value="2"/>
</dbReference>
<dbReference type="SUPFAM" id="SSF53098">
    <property type="entry name" value="Ribonuclease H-like"/>
    <property type="match status" value="4"/>
</dbReference>
<gene>
    <name evidence="18" type="ORF">QYF61_002961</name>
</gene>
<dbReference type="SUPFAM" id="SSF50630">
    <property type="entry name" value="Acid proteases"/>
    <property type="match status" value="2"/>
</dbReference>
<dbReference type="GO" id="GO:0006310">
    <property type="term" value="P:DNA recombination"/>
    <property type="evidence" value="ECO:0007669"/>
    <property type="project" value="UniProtKB-KW"/>
</dbReference>
<evidence type="ECO:0000256" key="13">
    <source>
        <dbReference type="SAM" id="MobiDB-lite"/>
    </source>
</evidence>
<dbReference type="InterPro" id="IPR001584">
    <property type="entry name" value="Integrase_cat-core"/>
</dbReference>
<evidence type="ECO:0000259" key="16">
    <source>
        <dbReference type="PROSITE" id="PS50879"/>
    </source>
</evidence>
<dbReference type="InterPro" id="IPR000477">
    <property type="entry name" value="RT_dom"/>
</dbReference>
<keyword evidence="10" id="KW-0229">DNA integration</keyword>
<dbReference type="Gene3D" id="3.30.420.10">
    <property type="entry name" value="Ribonuclease H-like superfamily/Ribonuclease H"/>
    <property type="match status" value="4"/>
</dbReference>
<feature type="domain" description="Reverse transcriptase" evidence="15">
    <location>
        <begin position="2098"/>
        <end position="2279"/>
    </location>
</feature>
<dbReference type="InterPro" id="IPR041577">
    <property type="entry name" value="RT_RNaseH_2"/>
</dbReference>
<accession>A0AAN7RJC4</accession>
<evidence type="ECO:0000313" key="19">
    <source>
        <dbReference type="Proteomes" id="UP001333110"/>
    </source>
</evidence>
<keyword evidence="8" id="KW-0460">Magnesium</keyword>
<feature type="compositionally biased region" description="Low complexity" evidence="13">
    <location>
        <begin position="74"/>
        <end position="91"/>
    </location>
</feature>
<dbReference type="EC" id="3.1.26.4" evidence="2"/>
<dbReference type="Pfam" id="PF00078">
    <property type="entry name" value="RVT_1"/>
    <property type="match status" value="2"/>
</dbReference>
<dbReference type="InterPro" id="IPR001969">
    <property type="entry name" value="Aspartic_peptidase_AS"/>
</dbReference>
<dbReference type="PROSITE" id="PS00141">
    <property type="entry name" value="ASP_PROTEASE"/>
    <property type="match status" value="2"/>
</dbReference>
<evidence type="ECO:0000256" key="1">
    <source>
        <dbReference type="ARBA" id="ARBA00010879"/>
    </source>
</evidence>
<evidence type="ECO:0000256" key="9">
    <source>
        <dbReference type="ARBA" id="ARBA00022884"/>
    </source>
</evidence>
<dbReference type="PROSITE" id="PS50994">
    <property type="entry name" value="INTEGRASE"/>
    <property type="match status" value="2"/>
</dbReference>
<keyword evidence="19" id="KW-1185">Reference proteome</keyword>
<evidence type="ECO:0000259" key="15">
    <source>
        <dbReference type="PROSITE" id="PS50878"/>
    </source>
</evidence>
<dbReference type="GO" id="GO:0004190">
    <property type="term" value="F:aspartic-type endopeptidase activity"/>
    <property type="evidence" value="ECO:0007669"/>
    <property type="project" value="InterPro"/>
</dbReference>
<evidence type="ECO:0000256" key="4">
    <source>
        <dbReference type="ARBA" id="ARBA00022695"/>
    </source>
</evidence>
<dbReference type="InterPro" id="IPR043128">
    <property type="entry name" value="Rev_trsase/Diguanyl_cyclase"/>
</dbReference>
<comment type="similarity">
    <text evidence="1">Belongs to the beta type-B retroviral polymerase family. HERV class-II K(HML-2) pol subfamily.</text>
</comment>
<evidence type="ECO:0000256" key="2">
    <source>
        <dbReference type="ARBA" id="ARBA00012180"/>
    </source>
</evidence>
<feature type="compositionally biased region" description="Acidic residues" evidence="13">
    <location>
        <begin position="144"/>
        <end position="161"/>
    </location>
</feature>
<dbReference type="InterPro" id="IPR002156">
    <property type="entry name" value="RNaseH_domain"/>
</dbReference>
<keyword evidence="5" id="KW-0540">Nuclease</keyword>
<feature type="region of interest" description="Disordered" evidence="13">
    <location>
        <begin position="67"/>
        <end position="104"/>
    </location>
</feature>
<dbReference type="CDD" id="cd00303">
    <property type="entry name" value="retropepsin_like"/>
    <property type="match status" value="2"/>
</dbReference>
<evidence type="ECO:0000256" key="6">
    <source>
        <dbReference type="ARBA" id="ARBA00022759"/>
    </source>
</evidence>
<dbReference type="SUPFAM" id="SSF56672">
    <property type="entry name" value="DNA/RNA polymerases"/>
    <property type="match status" value="2"/>
</dbReference>
<name>A0AAN7RJC4_MYCAM</name>
<dbReference type="InterPro" id="IPR043502">
    <property type="entry name" value="DNA/RNA_pol_sf"/>
</dbReference>
<sequence>MGKCLGRWAPPVFWNFTPEQVLNPEKLVEYLEKVCCDSCNSKEIQCAAMCWGLAHAYRALFNATQNPQGSGDKTTGTAAAPASPATGTAASPTPPATGTPAAAAPNNSVTSIAVQTGNEPVSVSVAPIHKKKSWKQKSARLEREDEGAGPSQEEEEEELVNETETTRYLSLSELRDMQKDFSRHSGEHIVTWLLRCWDSGANSLELEGKEAKQLGSLSREGGIDKAIGKGEPARSLWRRLLSAIRERYPFKEDVVYRSGKWTTMEKGIQYLRELAVLEVIYGDLNDVRSPIDPDEVQCTRPMWRKLVRNAPPSCANSLAILTWKDRDGPTVNEAATNLREYEESTSSSFVSAVRELSQEFRQFKEDLSYSLPIRTSVSAIRSQCSSAQERGYRRYTPRGTLWFYLRDNGEDMRKWDGKPTSTLEAWGGPASSQVEERDNRVYWTVWIRWPGTSDPQEYKALVDTGAQCTLMPSSYIGAEPICICGVTGGSQQLTVLEAEVSLTGNEWQKHPIVTGPEAPCILGIDYLRRGYFKDPKGYRWAFGIAALETEEIKQLSTLPGLSEDPSVVGLLRVEEQQVPIATTTVHRRQYRTNRDSLIPIHELIRRLESQGVISKTRSPFNSPIWPVRKSNGEWRLTVDYRGLNEVTPPLSAAVPDMLELQYELESKAAKWYATIDIANAFFSIPLAAECRPQFAFTWRGVQYTWNRLPQGWKHSPTICHGLIQAALEQGEAPELLQYIDDIIVWGNTAEEVFEKGKKIVQILLKAGFAIKQSKVKGPAQEIQFLGIKWQDGHRQIPMDVINKITAMSPPTSKKETQAFLGVVGFWRMHIPNYSLIVSPLYQVTRKKNDFKWGPEQRQAFEQIKREIVHAVALGPVRAGQDIKNVLYTAAGENGPTWSLWQKAPGETRGRPLGFWSRGYRGSEARYTPTEKEILAAYEGVRAASEVVGTEAQLLLAPRLPVLGWMFKGRVPSTHHATDATWSKWVALITQRAQIGNPNRPGILEVIMDWPEGKDFGILPEEEVTRAEEAPLYNKVPENEKQYALFTDGSCRIVGKHRRWKAAVWSPIRQVVETAEGDGESSQFAEVKAIQLALDIAEREKWPMLCLYTDSWMVANALWGWLQQWKQNNWQRRGKPIWAAALWQDIAARVENLVVKVRHVDAHVPKSRATEEHQNNQQVDQAAKIEVAQVDLDWQHKGELFIARWAHDTSGHQGRDATYRWARDRGVDLTMDTIAQVIHECETCAAIKQSKRLKPLWYGGRWLKYKYGEAWQIDYITLPQTRQGKRYVLTMVEATTGWLETYPVPHATARNTILGLEKQVLWRHGTPERIESDNGTHFRNNLIDTWAKEHGIEWVYHIPYHAPASGKIERYNGLLKTTLRAMGGGTFKHWDTHLAKATWLVNTRGSVNRAGPAQSKLLRTVEGDKVPVVHIKNMLGKTVWVTPASGKGKPIRGIAFAQGPGCTWVSKQFKNIIQRSAPRLDSYEWQGVWNSMGKCLGRWAPPVFWNFTPEQVLNPEKLVEYLEKVCCDSCNSKEIQCAAMCWGLAHAYRALFNATQNPQGSGDKTTGTAAAPASPATGTAASPTPPATGTPAAAAPNNSVTSIAVQTGNEPVSVSVAPIHKKKSWKQKSARLEREDEGAGPSQEEEEEELVNETETTRYLSLSELRDMQKDFSRHSGEHIVTWLLRCWDSGANSLELEGKEAKQLGSLSREGGIDKAIGKGEPARSLWRRLLSAIRERYPFKEDVVYRSGKWTTMEKGIQYLRELAVLEVIYGDLNDVRSPIDPDEVQCTRPMWRKLVRNAPPSCANSLAILTWKDRDGPTVNEAATNLREYEESTSSSFVSAVRELSQEFRQFKEDLSYSLPIRTSVSAIRSQCSSAQERGYRRYTPRGTLWFYLRDNGEDMRKWDGKPTSTLEAWGGPASSQVEERDNRVYWTVWIRWPGTSDPQEYKALVDTGAQCTLMPSSYIGAEPICICGVTGGSQQLTVLEAEVSLTGNEWQKHPIVTGPEAPCILGIDYLRRGYFKDPKGYRWAFGIAALETEEIKQLSTLPGLSEDPSVVGLLRVEEQQVPIATTTVHRRQYRTNRDSLIPIHELIRRLESQGVISKTRSPFNSPIWPVRKSNGEWRLTVDYRGLNEVTPPLSAAVPDMLELQYELESKAAKWYATIDIANAFFSIPLAAECRPQFAFTWRGVQYTWNRLPQGWKHSPTICHGLIQAALEQGEAPELLQYIDDIIVWGNTAEEVFEKGKKIVQILLKAGFAIKQSKVKGPAQEIQFLGIKWQDGHRQIPMDVINKITAMSPPTSKKETQAFLGVVGFWRMHIPNYSLIVSPLYQVTRKKNDFKWGPEQRQAFEQIKREIVHAVALGPVRAGQDIKNVLYTAAGENGPTWSLWQKAPGETRGRPLGFWSRGYRGSEARYTPTEKEILAAYEGVRAASEVVGTEAQLLLAPRLPVLGWMFKGRVPSTHHATDATWSKWVALITQRAQIGNPNRPGILEVIMDWPEGKDFGILPEEEVTRAEEAPLYNKVPENEKQYALFTDGSCRIVGKHRRWKAAVWSPIRQVVETAEGDGESSQFAEVKAIQLALDIAEREKWPMLCLYTDSWMVANALWGWLQQWKQNNWQRRGKPIWAAALWQDIAARVENLVVKVRHVDAHVPKSRATEEHQNNQQVDQAAKIEVAQVDLDWQHKGELFIARWAHDTSGHQGRDATYRWARDRGVDLTMDTIAQVIHECETCAAIKQSKRLKPLWYGGRWLKYKYGEAWQIDYITLPQTRQGKRYVLTMVEATTGWLETYPVPHATARNTILGLEKQVLWRHGTPERIESDNGTHFRNNLIDTWAKEHGIEWVYHIPYHAPASGKIERYNGLLKTTLRAMGGGTFKHWDTHLAKATWLVNTRGSVNRAGPAQSKLLRTVEGDKVPVVHIKNMLGKTVWVTPASGKGKPIRGIAFAQGPGCTWWVMRKDGEVRCVPQGDLILGENSQLTKWYDVNCYIILCIITCMITILHINGISIRITQISEE</sequence>
<evidence type="ECO:0000256" key="5">
    <source>
        <dbReference type="ARBA" id="ARBA00022722"/>
    </source>
</evidence>
<dbReference type="PROSITE" id="PS50879">
    <property type="entry name" value="RNASE_H_1"/>
    <property type="match status" value="2"/>
</dbReference>
<evidence type="ECO:0000256" key="3">
    <source>
        <dbReference type="ARBA" id="ARBA00022679"/>
    </source>
</evidence>
<feature type="domain" description="Integrase catalytic" evidence="17">
    <location>
        <begin position="2740"/>
        <end position="2911"/>
    </location>
</feature>
<dbReference type="Proteomes" id="UP001333110">
    <property type="component" value="Unassembled WGS sequence"/>
</dbReference>
<dbReference type="PANTHER" id="PTHR33064:SF29">
    <property type="entry name" value="PEPTIDASE A2 DOMAIN-CONTAINING PROTEIN-RELATED"/>
    <property type="match status" value="1"/>
</dbReference>
<dbReference type="Pfam" id="PF00665">
    <property type="entry name" value="rve"/>
    <property type="match status" value="2"/>
</dbReference>
<dbReference type="PANTHER" id="PTHR33064">
    <property type="entry name" value="POL PROTEIN"/>
    <property type="match status" value="1"/>
</dbReference>
<evidence type="ECO:0000256" key="10">
    <source>
        <dbReference type="ARBA" id="ARBA00022908"/>
    </source>
</evidence>
<organism evidence="18 19">
    <name type="scientific">Mycteria americana</name>
    <name type="common">Wood stork</name>
    <dbReference type="NCBI Taxonomy" id="33587"/>
    <lineage>
        <taxon>Eukaryota</taxon>
        <taxon>Metazoa</taxon>
        <taxon>Chordata</taxon>
        <taxon>Craniata</taxon>
        <taxon>Vertebrata</taxon>
        <taxon>Euteleostomi</taxon>
        <taxon>Archelosauria</taxon>
        <taxon>Archosauria</taxon>
        <taxon>Dinosauria</taxon>
        <taxon>Saurischia</taxon>
        <taxon>Theropoda</taxon>
        <taxon>Coelurosauria</taxon>
        <taxon>Aves</taxon>
        <taxon>Neognathae</taxon>
        <taxon>Neoaves</taxon>
        <taxon>Aequornithes</taxon>
        <taxon>Ciconiiformes</taxon>
        <taxon>Ciconiidae</taxon>
        <taxon>Mycteria</taxon>
    </lineage>
</organism>
<feature type="transmembrane region" description="Helical" evidence="14">
    <location>
        <begin position="2987"/>
        <end position="3007"/>
    </location>
</feature>
<reference evidence="18 19" key="1">
    <citation type="journal article" date="2023" name="J. Hered.">
        <title>Chromosome-level genome of the wood stork (Mycteria americana) provides insight into avian chromosome evolution.</title>
        <authorList>
            <person name="Flamio R. Jr."/>
            <person name="Ramstad K.M."/>
        </authorList>
    </citation>
    <scope>NUCLEOTIDE SEQUENCE [LARGE SCALE GENOMIC DNA]</scope>
    <source>
        <strain evidence="18">JAX WOST 10</strain>
    </source>
</reference>
<evidence type="ECO:0000256" key="7">
    <source>
        <dbReference type="ARBA" id="ARBA00022801"/>
    </source>
</evidence>
<evidence type="ECO:0000256" key="14">
    <source>
        <dbReference type="SAM" id="Phobius"/>
    </source>
</evidence>
<dbReference type="Gene3D" id="3.30.70.270">
    <property type="match status" value="4"/>
</dbReference>
<dbReference type="FunFam" id="3.30.70.270:FF:000020">
    <property type="entry name" value="Transposon Tf2-6 polyprotein-like Protein"/>
    <property type="match status" value="2"/>
</dbReference>
<dbReference type="InterPro" id="IPR051320">
    <property type="entry name" value="Viral_Replic_Matur_Polypro"/>
</dbReference>
<feature type="region of interest" description="Disordered" evidence="13">
    <location>
        <begin position="1557"/>
        <end position="1594"/>
    </location>
</feature>
<feature type="domain" description="Integrase catalytic" evidence="17">
    <location>
        <begin position="1250"/>
        <end position="1421"/>
    </location>
</feature>
<dbReference type="GO" id="GO:0003964">
    <property type="term" value="F:RNA-directed DNA polymerase activity"/>
    <property type="evidence" value="ECO:0007669"/>
    <property type="project" value="UniProtKB-KW"/>
</dbReference>